<sequence>IKRLIKILDGELDSILQKDMSPMETALLILLYRKHTEEIARNASNSHWKWEEGSLKKEYQKRRENIMTKRSIANTAIQKTTDEFMKEIEK</sequence>
<evidence type="ECO:0000313" key="1">
    <source>
        <dbReference type="EMBL" id="MES1922147.1"/>
    </source>
</evidence>
<reference evidence="1 2" key="1">
    <citation type="journal article" date="2024" name="BMC Biol.">
        <title>Comparative genomics of Ascetosporea gives new insight into the evolutionary basis for animal parasitism in Rhizaria.</title>
        <authorList>
            <person name="Hiltunen Thoren M."/>
            <person name="Onut-Brannstrom I."/>
            <person name="Alfjorden A."/>
            <person name="Peckova H."/>
            <person name="Swords F."/>
            <person name="Hooper C."/>
            <person name="Holzer A.S."/>
            <person name="Bass D."/>
            <person name="Burki F."/>
        </authorList>
    </citation>
    <scope>NUCLEOTIDE SEQUENCE [LARGE SCALE GENOMIC DNA]</scope>
    <source>
        <strain evidence="1">20-A016</strain>
    </source>
</reference>
<comment type="caution">
    <text evidence="1">The sequence shown here is derived from an EMBL/GenBank/DDBJ whole genome shotgun (WGS) entry which is preliminary data.</text>
</comment>
<accession>A0ABV2AS05</accession>
<organism evidence="1 2">
    <name type="scientific">Bonamia ostreae</name>
    <dbReference type="NCBI Taxonomy" id="126728"/>
    <lineage>
        <taxon>Eukaryota</taxon>
        <taxon>Sar</taxon>
        <taxon>Rhizaria</taxon>
        <taxon>Endomyxa</taxon>
        <taxon>Ascetosporea</taxon>
        <taxon>Haplosporida</taxon>
        <taxon>Bonamia</taxon>
    </lineage>
</organism>
<dbReference type="Proteomes" id="UP001439008">
    <property type="component" value="Unassembled WGS sequence"/>
</dbReference>
<evidence type="ECO:0000313" key="2">
    <source>
        <dbReference type="Proteomes" id="UP001439008"/>
    </source>
</evidence>
<protein>
    <submittedName>
        <fullName evidence="1">Uncharacterized protein</fullName>
    </submittedName>
</protein>
<feature type="non-terminal residue" evidence="1">
    <location>
        <position position="90"/>
    </location>
</feature>
<proteinExistence type="predicted"/>
<feature type="non-terminal residue" evidence="1">
    <location>
        <position position="1"/>
    </location>
</feature>
<name>A0ABV2AS05_9EUKA</name>
<keyword evidence="2" id="KW-1185">Reference proteome</keyword>
<dbReference type="EMBL" id="JBDODL010002281">
    <property type="protein sequence ID" value="MES1922147.1"/>
    <property type="molecule type" value="Genomic_DNA"/>
</dbReference>
<gene>
    <name evidence="1" type="ORF">MHBO_003662</name>
</gene>